<comment type="caution">
    <text evidence="1">The sequence shown here is derived from an EMBL/GenBank/DDBJ whole genome shotgun (WGS) entry which is preliminary data.</text>
</comment>
<protein>
    <submittedName>
        <fullName evidence="1">Terminase small subunit protein</fullName>
    </submittedName>
</protein>
<dbReference type="InterPro" id="IPR048683">
    <property type="entry name" value="Sf6_terminase"/>
</dbReference>
<proteinExistence type="predicted"/>
<evidence type="ECO:0000313" key="1">
    <source>
        <dbReference type="EMBL" id="MTW19389.1"/>
    </source>
</evidence>
<accession>A0A9X4XRT7</accession>
<reference evidence="1 2" key="1">
    <citation type="submission" date="2019-11" db="EMBL/GenBank/DDBJ databases">
        <title>Whole-genome sequence of Rhodoplanes serenus DSM 18633, type strain.</title>
        <authorList>
            <person name="Kyndt J.A."/>
            <person name="Meyer T.E."/>
        </authorList>
    </citation>
    <scope>NUCLEOTIDE SEQUENCE [LARGE SCALE GENOMIC DNA]</scope>
    <source>
        <strain evidence="1 2">DSM 18633</strain>
    </source>
</reference>
<organism evidence="1 2">
    <name type="scientific">Rhodoplanes serenus</name>
    <dbReference type="NCBI Taxonomy" id="200615"/>
    <lineage>
        <taxon>Bacteria</taxon>
        <taxon>Pseudomonadati</taxon>
        <taxon>Pseudomonadota</taxon>
        <taxon>Alphaproteobacteria</taxon>
        <taxon>Hyphomicrobiales</taxon>
        <taxon>Nitrobacteraceae</taxon>
        <taxon>Rhodoplanes</taxon>
    </lineage>
</organism>
<dbReference type="RefSeq" id="WP_155481641.1">
    <property type="nucleotide sequence ID" value="NZ_WNKV01000032.1"/>
</dbReference>
<gene>
    <name evidence="1" type="ORF">GJ689_24675</name>
</gene>
<dbReference type="EMBL" id="WNKV01000032">
    <property type="protein sequence ID" value="MTW19389.1"/>
    <property type="molecule type" value="Genomic_DNA"/>
</dbReference>
<dbReference type="Gene3D" id="1.10.10.60">
    <property type="entry name" value="Homeodomain-like"/>
    <property type="match status" value="1"/>
</dbReference>
<name>A0A9X4XRT7_9BRAD</name>
<dbReference type="Pfam" id="PF20901">
    <property type="entry name" value="Sf6_terminase"/>
    <property type="match status" value="1"/>
</dbReference>
<dbReference type="AlphaFoldDB" id="A0A9X4XRT7"/>
<sequence>MARPSDFSAEIADAICERLIDGLSLRTICAASDMPDIRTVMRWLAAHDKFRHQYARAREIQADRMAEEILDIADTTIEGERREETEDGVKVVREDMLGHRRLQVDTRKWLMARMAPKKYGDKVVSEITGADGGPVAVVGRIERVIVRPNQKPEDADG</sequence>
<dbReference type="Proteomes" id="UP000438991">
    <property type="component" value="Unassembled WGS sequence"/>
</dbReference>
<evidence type="ECO:0000313" key="2">
    <source>
        <dbReference type="Proteomes" id="UP000438991"/>
    </source>
</evidence>